<dbReference type="EMBL" id="JBJIAA010000008">
    <property type="protein sequence ID" value="MFL0250949.1"/>
    <property type="molecule type" value="Genomic_DNA"/>
</dbReference>
<organism evidence="6 7">
    <name type="scientific">Clostridium neuense</name>
    <dbReference type="NCBI Taxonomy" id="1728934"/>
    <lineage>
        <taxon>Bacteria</taxon>
        <taxon>Bacillati</taxon>
        <taxon>Bacillota</taxon>
        <taxon>Clostridia</taxon>
        <taxon>Eubacteriales</taxon>
        <taxon>Clostridiaceae</taxon>
        <taxon>Clostridium</taxon>
    </lineage>
</organism>
<evidence type="ECO:0000256" key="3">
    <source>
        <dbReference type="ARBA" id="ARBA00038088"/>
    </source>
</evidence>
<dbReference type="PANTHER" id="PTHR42960:SF1">
    <property type="entry name" value="YCF46 PROTEIN"/>
    <property type="match status" value="1"/>
</dbReference>
<dbReference type="Gene3D" id="1.10.8.60">
    <property type="match status" value="1"/>
</dbReference>
<dbReference type="InterPro" id="IPR041569">
    <property type="entry name" value="AAA_lid_3"/>
</dbReference>
<dbReference type="Proteomes" id="UP001623592">
    <property type="component" value="Unassembled WGS sequence"/>
</dbReference>
<name>A0ABW8TJ27_9CLOT</name>
<dbReference type="SUPFAM" id="SSF52540">
    <property type="entry name" value="P-loop containing nucleoside triphosphate hydrolases"/>
    <property type="match status" value="1"/>
</dbReference>
<comment type="similarity">
    <text evidence="3">Belongs to the AAA ATPase family. Highly divergent.</text>
</comment>
<protein>
    <recommendedName>
        <fullName evidence="4">Uncharacterized AAA domain-containing protein ycf46</fullName>
    </recommendedName>
</protein>
<dbReference type="InterPro" id="IPR052381">
    <property type="entry name" value="AAA_domain_protein"/>
</dbReference>
<dbReference type="InterPro" id="IPR003593">
    <property type="entry name" value="AAA+_ATPase"/>
</dbReference>
<gene>
    <name evidence="6" type="ORF">ACJDT4_10995</name>
</gene>
<evidence type="ECO:0000313" key="7">
    <source>
        <dbReference type="Proteomes" id="UP001623592"/>
    </source>
</evidence>
<comment type="caution">
    <text evidence="6">The sequence shown here is derived from an EMBL/GenBank/DDBJ whole genome shotgun (WGS) entry which is preliminary data.</text>
</comment>
<keyword evidence="7" id="KW-1185">Reference proteome</keyword>
<keyword evidence="2" id="KW-0067">ATP-binding</keyword>
<sequence>MNYSLREKLIRYIDAGFPIIYINSFEESKVDEVIKYAISGREIVEWNGFNGYVDFITKASIIENCSLRDTLKVFKNNSELNRKVLVLKDISPFIKNANIISYIKGIAQNINEGLDANIIIVSTSVYIPSELEKYITVLEMDYLKTPEIEKIILKFIKDNSLQSISTSLLEEMSVAFKGLSQFEINNILALGYADDGELTHKDLSLIFEQKQQIIKKAGILEMIPLKEDIGDIGGLENLKVWLKRKAMVFKNLVKARQFGVDMPRGVLIAGVPGCGKSLSAKAAAKLLRFPLLRLDVGRLIGKYVGESERNMRKAIALAEAISPCVLWVDELEKVFAGIGGADEVAARLIENFLIWMHGKESPTFVVATANDITKLPPELLRKGNFDEIFYVGLPSEEERKNIFRIHIARRRKNDLGSIDIDKLISKTQGYSGADIEEIVKESIETVFVEGKNELTTEDILRVIEKSHSLSEIMKEPLEKMSREYENRKFKNASKL</sequence>
<dbReference type="SMART" id="SM00382">
    <property type="entry name" value="AAA"/>
    <property type="match status" value="1"/>
</dbReference>
<dbReference type="Gene3D" id="3.40.50.300">
    <property type="entry name" value="P-loop containing nucleotide triphosphate hydrolases"/>
    <property type="match status" value="1"/>
</dbReference>
<dbReference type="InterPro" id="IPR003959">
    <property type="entry name" value="ATPase_AAA_core"/>
</dbReference>
<dbReference type="Pfam" id="PF17862">
    <property type="entry name" value="AAA_lid_3"/>
    <property type="match status" value="1"/>
</dbReference>
<dbReference type="InterPro" id="IPR027417">
    <property type="entry name" value="P-loop_NTPase"/>
</dbReference>
<evidence type="ECO:0000313" key="6">
    <source>
        <dbReference type="EMBL" id="MFL0250949.1"/>
    </source>
</evidence>
<evidence type="ECO:0000256" key="4">
    <source>
        <dbReference type="ARBA" id="ARBA00040480"/>
    </source>
</evidence>
<proteinExistence type="inferred from homology"/>
<feature type="domain" description="AAA+ ATPase" evidence="5">
    <location>
        <begin position="262"/>
        <end position="395"/>
    </location>
</feature>
<dbReference type="Pfam" id="PF00004">
    <property type="entry name" value="AAA"/>
    <property type="match status" value="1"/>
</dbReference>
<evidence type="ECO:0000259" key="5">
    <source>
        <dbReference type="SMART" id="SM00382"/>
    </source>
</evidence>
<keyword evidence="1" id="KW-0547">Nucleotide-binding</keyword>
<evidence type="ECO:0000256" key="1">
    <source>
        <dbReference type="ARBA" id="ARBA00022741"/>
    </source>
</evidence>
<evidence type="ECO:0000256" key="2">
    <source>
        <dbReference type="ARBA" id="ARBA00022840"/>
    </source>
</evidence>
<reference evidence="6 7" key="1">
    <citation type="submission" date="2024-11" db="EMBL/GenBank/DDBJ databases">
        <authorList>
            <person name="Heng Y.C."/>
            <person name="Lim A.C.H."/>
            <person name="Lee J.K.Y."/>
            <person name="Kittelmann S."/>
        </authorList>
    </citation>
    <scope>NUCLEOTIDE SEQUENCE [LARGE SCALE GENOMIC DNA]</scope>
    <source>
        <strain evidence="6 7">WILCCON 0114</strain>
    </source>
</reference>
<dbReference type="PANTHER" id="PTHR42960">
    <property type="entry name" value="YCF46 PROTEIN"/>
    <property type="match status" value="1"/>
</dbReference>
<dbReference type="RefSeq" id="WP_406787608.1">
    <property type="nucleotide sequence ID" value="NZ_JBJIAA010000008.1"/>
</dbReference>
<accession>A0ABW8TJ27</accession>